<dbReference type="OrthoDB" id="194358at2759"/>
<proteinExistence type="predicted"/>
<dbReference type="EMBL" id="UYYB01115177">
    <property type="protein sequence ID" value="VDM81911.1"/>
    <property type="molecule type" value="Genomic_DNA"/>
</dbReference>
<evidence type="ECO:0000313" key="1">
    <source>
        <dbReference type="EMBL" id="VDM81911.1"/>
    </source>
</evidence>
<gene>
    <name evidence="1" type="ORF">SVUK_LOCUS16909</name>
</gene>
<feature type="non-terminal residue" evidence="1">
    <location>
        <position position="31"/>
    </location>
</feature>
<dbReference type="Proteomes" id="UP000270094">
    <property type="component" value="Unassembled WGS sequence"/>
</dbReference>
<protein>
    <submittedName>
        <fullName evidence="1">Uncharacterized protein</fullName>
    </submittedName>
</protein>
<organism evidence="1 2">
    <name type="scientific">Strongylus vulgaris</name>
    <name type="common">Blood worm</name>
    <dbReference type="NCBI Taxonomy" id="40348"/>
    <lineage>
        <taxon>Eukaryota</taxon>
        <taxon>Metazoa</taxon>
        <taxon>Ecdysozoa</taxon>
        <taxon>Nematoda</taxon>
        <taxon>Chromadorea</taxon>
        <taxon>Rhabditida</taxon>
        <taxon>Rhabditina</taxon>
        <taxon>Rhabditomorpha</taxon>
        <taxon>Strongyloidea</taxon>
        <taxon>Strongylidae</taxon>
        <taxon>Strongylus</taxon>
    </lineage>
</organism>
<reference evidence="1 2" key="1">
    <citation type="submission" date="2018-11" db="EMBL/GenBank/DDBJ databases">
        <authorList>
            <consortium name="Pathogen Informatics"/>
        </authorList>
    </citation>
    <scope>NUCLEOTIDE SEQUENCE [LARGE SCALE GENOMIC DNA]</scope>
</reference>
<sequence>MPSLRSLNLAENLIAAIDMPGFYVTSTSLEI</sequence>
<dbReference type="AlphaFoldDB" id="A0A3P7J913"/>
<accession>A0A3P7J913</accession>
<evidence type="ECO:0000313" key="2">
    <source>
        <dbReference type="Proteomes" id="UP000270094"/>
    </source>
</evidence>
<keyword evidence="2" id="KW-1185">Reference proteome</keyword>
<name>A0A3P7J913_STRVU</name>